<evidence type="ECO:0000256" key="3">
    <source>
        <dbReference type="ARBA" id="ARBA00012438"/>
    </source>
</evidence>
<comment type="caution">
    <text evidence="9">The sequence shown here is derived from an EMBL/GenBank/DDBJ whole genome shotgun (WGS) entry which is preliminary data.</text>
</comment>
<comment type="catalytic activity">
    <reaction evidence="1">
        <text>ATP + protein L-histidine = ADP + protein N-phospho-L-histidine.</text>
        <dbReference type="EC" id="2.7.13.3"/>
    </reaction>
</comment>
<evidence type="ECO:0000256" key="5">
    <source>
        <dbReference type="ARBA" id="ARBA00022679"/>
    </source>
</evidence>
<dbReference type="InterPro" id="IPR050351">
    <property type="entry name" value="BphY/WalK/GraS-like"/>
</dbReference>
<dbReference type="InterPro" id="IPR003594">
    <property type="entry name" value="HATPase_dom"/>
</dbReference>
<dbReference type="GO" id="GO:0004721">
    <property type="term" value="F:phosphoprotein phosphatase activity"/>
    <property type="evidence" value="ECO:0007669"/>
    <property type="project" value="TreeGrafter"/>
</dbReference>
<keyword evidence="6 9" id="KW-0418">Kinase</keyword>
<protein>
    <recommendedName>
        <fullName evidence="3">histidine kinase</fullName>
        <ecNumber evidence="3">2.7.13.3</ecNumber>
    </recommendedName>
</protein>
<reference evidence="9 10" key="1">
    <citation type="submission" date="2020-08" db="EMBL/GenBank/DDBJ databases">
        <title>Genomic Encyclopedia of Type Strains, Phase IV (KMG-IV): sequencing the most valuable type-strain genomes for metagenomic binning, comparative biology and taxonomic classification.</title>
        <authorList>
            <person name="Goeker M."/>
        </authorList>
    </citation>
    <scope>NUCLEOTIDE SEQUENCE [LARGE SCALE GENOMIC DNA]</scope>
    <source>
        <strain evidence="9 10">DSM 106146</strain>
    </source>
</reference>
<evidence type="ECO:0000313" key="9">
    <source>
        <dbReference type="EMBL" id="MBB5264642.1"/>
    </source>
</evidence>
<accession>A0A7W8HBH5</accession>
<feature type="domain" description="Histidine kinase" evidence="8">
    <location>
        <begin position="1"/>
        <end position="138"/>
    </location>
</feature>
<dbReference type="InterPro" id="IPR036890">
    <property type="entry name" value="HATPase_C_sf"/>
</dbReference>
<dbReference type="PANTHER" id="PTHR45453">
    <property type="entry name" value="PHOSPHATE REGULON SENSOR PROTEIN PHOR"/>
    <property type="match status" value="1"/>
</dbReference>
<evidence type="ECO:0000256" key="4">
    <source>
        <dbReference type="ARBA" id="ARBA00022553"/>
    </source>
</evidence>
<evidence type="ECO:0000256" key="2">
    <source>
        <dbReference type="ARBA" id="ARBA00004370"/>
    </source>
</evidence>
<organism evidence="9 10">
    <name type="scientific">Catenibacillus scindens</name>
    <dbReference type="NCBI Taxonomy" id="673271"/>
    <lineage>
        <taxon>Bacteria</taxon>
        <taxon>Bacillati</taxon>
        <taxon>Bacillota</taxon>
        <taxon>Clostridia</taxon>
        <taxon>Lachnospirales</taxon>
        <taxon>Lachnospiraceae</taxon>
        <taxon>Catenibacillus</taxon>
    </lineage>
</organism>
<sequence>MDLCQALEESILAYYGALTARNITPQIHMPSVRVKCRLNKNALSRIFSNILGNAIKYSSGDLNITMTDDGEIIFSNTAPGLDQVQVGRFFDRYYTVEAARKPDGGIGLAIARSLTEAMGGSITARYVSGRLYIHIAFT</sequence>
<dbReference type="AlphaFoldDB" id="A0A7W8HBH5"/>
<dbReference type="GO" id="GO:0000155">
    <property type="term" value="F:phosphorelay sensor kinase activity"/>
    <property type="evidence" value="ECO:0007669"/>
    <property type="project" value="TreeGrafter"/>
</dbReference>
<evidence type="ECO:0000313" key="10">
    <source>
        <dbReference type="Proteomes" id="UP000543642"/>
    </source>
</evidence>
<dbReference type="Gene3D" id="3.30.565.10">
    <property type="entry name" value="Histidine kinase-like ATPase, C-terminal domain"/>
    <property type="match status" value="1"/>
</dbReference>
<comment type="subcellular location">
    <subcellularLocation>
        <location evidence="2">Membrane</location>
    </subcellularLocation>
</comment>
<evidence type="ECO:0000256" key="1">
    <source>
        <dbReference type="ARBA" id="ARBA00000085"/>
    </source>
</evidence>
<dbReference type="EC" id="2.7.13.3" evidence="3"/>
<evidence type="ECO:0000256" key="6">
    <source>
        <dbReference type="ARBA" id="ARBA00022777"/>
    </source>
</evidence>
<dbReference type="GO" id="GO:0005886">
    <property type="term" value="C:plasma membrane"/>
    <property type="evidence" value="ECO:0007669"/>
    <property type="project" value="TreeGrafter"/>
</dbReference>
<dbReference type="PROSITE" id="PS50109">
    <property type="entry name" value="HIS_KIN"/>
    <property type="match status" value="1"/>
</dbReference>
<dbReference type="SUPFAM" id="SSF55874">
    <property type="entry name" value="ATPase domain of HSP90 chaperone/DNA topoisomerase II/histidine kinase"/>
    <property type="match status" value="1"/>
</dbReference>
<dbReference type="PANTHER" id="PTHR45453:SF1">
    <property type="entry name" value="PHOSPHATE REGULON SENSOR PROTEIN PHOR"/>
    <property type="match status" value="1"/>
</dbReference>
<dbReference type="InterPro" id="IPR004358">
    <property type="entry name" value="Sig_transdc_His_kin-like_C"/>
</dbReference>
<keyword evidence="5" id="KW-0808">Transferase</keyword>
<dbReference type="SMART" id="SM00387">
    <property type="entry name" value="HATPase_c"/>
    <property type="match status" value="1"/>
</dbReference>
<dbReference type="Pfam" id="PF02518">
    <property type="entry name" value="HATPase_c"/>
    <property type="match status" value="1"/>
</dbReference>
<keyword evidence="7" id="KW-0902">Two-component regulatory system</keyword>
<dbReference type="EMBL" id="JACHFW010000006">
    <property type="protein sequence ID" value="MBB5264642.1"/>
    <property type="molecule type" value="Genomic_DNA"/>
</dbReference>
<name>A0A7W8HBH5_9FIRM</name>
<keyword evidence="4" id="KW-0597">Phosphoprotein</keyword>
<dbReference type="PRINTS" id="PR00344">
    <property type="entry name" value="BCTRLSENSOR"/>
</dbReference>
<evidence type="ECO:0000256" key="7">
    <source>
        <dbReference type="ARBA" id="ARBA00023012"/>
    </source>
</evidence>
<dbReference type="InterPro" id="IPR005467">
    <property type="entry name" value="His_kinase_dom"/>
</dbReference>
<dbReference type="Proteomes" id="UP000543642">
    <property type="component" value="Unassembled WGS sequence"/>
</dbReference>
<proteinExistence type="predicted"/>
<gene>
    <name evidence="9" type="ORF">HNP82_001770</name>
</gene>
<dbReference type="GO" id="GO:0016036">
    <property type="term" value="P:cellular response to phosphate starvation"/>
    <property type="evidence" value="ECO:0007669"/>
    <property type="project" value="TreeGrafter"/>
</dbReference>
<keyword evidence="10" id="KW-1185">Reference proteome</keyword>
<evidence type="ECO:0000259" key="8">
    <source>
        <dbReference type="PROSITE" id="PS50109"/>
    </source>
</evidence>
<dbReference type="RefSeq" id="WP_183773437.1">
    <property type="nucleotide sequence ID" value="NZ_JACHFW010000006.1"/>
</dbReference>